<dbReference type="Proteomes" id="UP000000305">
    <property type="component" value="Unassembled WGS sequence"/>
</dbReference>
<dbReference type="AlphaFoldDB" id="E9GN92"/>
<name>E9GN92_DAPPU</name>
<dbReference type="EMBL" id="GL732554">
    <property type="protein sequence ID" value="EFX78995.1"/>
    <property type="molecule type" value="Genomic_DNA"/>
</dbReference>
<reference evidence="1 2" key="1">
    <citation type="journal article" date="2011" name="Science">
        <title>The ecoresponsive genome of Daphnia pulex.</title>
        <authorList>
            <person name="Colbourne J.K."/>
            <person name="Pfrender M.E."/>
            <person name="Gilbert D."/>
            <person name="Thomas W.K."/>
            <person name="Tucker A."/>
            <person name="Oakley T.H."/>
            <person name="Tokishita S."/>
            <person name="Aerts A."/>
            <person name="Arnold G.J."/>
            <person name="Basu M.K."/>
            <person name="Bauer D.J."/>
            <person name="Caceres C.E."/>
            <person name="Carmel L."/>
            <person name="Casola C."/>
            <person name="Choi J.H."/>
            <person name="Detter J.C."/>
            <person name="Dong Q."/>
            <person name="Dusheyko S."/>
            <person name="Eads B.D."/>
            <person name="Frohlich T."/>
            <person name="Geiler-Samerotte K.A."/>
            <person name="Gerlach D."/>
            <person name="Hatcher P."/>
            <person name="Jogdeo S."/>
            <person name="Krijgsveld J."/>
            <person name="Kriventseva E.V."/>
            <person name="Kultz D."/>
            <person name="Laforsch C."/>
            <person name="Lindquist E."/>
            <person name="Lopez J."/>
            <person name="Manak J.R."/>
            <person name="Muller J."/>
            <person name="Pangilinan J."/>
            <person name="Patwardhan R.P."/>
            <person name="Pitluck S."/>
            <person name="Pritham E.J."/>
            <person name="Rechtsteiner A."/>
            <person name="Rho M."/>
            <person name="Rogozin I.B."/>
            <person name="Sakarya O."/>
            <person name="Salamov A."/>
            <person name="Schaack S."/>
            <person name="Shapiro H."/>
            <person name="Shiga Y."/>
            <person name="Skalitzky C."/>
            <person name="Smith Z."/>
            <person name="Souvorov A."/>
            <person name="Sung W."/>
            <person name="Tang Z."/>
            <person name="Tsuchiya D."/>
            <person name="Tu H."/>
            <person name="Vos H."/>
            <person name="Wang M."/>
            <person name="Wolf Y.I."/>
            <person name="Yamagata H."/>
            <person name="Yamada T."/>
            <person name="Ye Y."/>
            <person name="Shaw J.R."/>
            <person name="Andrews J."/>
            <person name="Crease T.J."/>
            <person name="Tang H."/>
            <person name="Lucas S.M."/>
            <person name="Robertson H.M."/>
            <person name="Bork P."/>
            <person name="Koonin E.V."/>
            <person name="Zdobnov E.M."/>
            <person name="Grigoriev I.V."/>
            <person name="Lynch M."/>
            <person name="Boore J.L."/>
        </authorList>
    </citation>
    <scope>NUCLEOTIDE SEQUENCE [LARGE SCALE GENOMIC DNA]</scope>
</reference>
<protein>
    <submittedName>
        <fullName evidence="1">Uncharacterized protein</fullName>
    </submittedName>
</protein>
<sequence length="102" mass="11662">MFVFVVAGKNKICIQQRKRLHKPNSRAREKYNRRPIVCPEDEKNNTRRADRKALRRAIIACLDLSSSINIVYHDSINPVDQNCCAAPIVMAGRTADKITRPD</sequence>
<gene>
    <name evidence="1" type="ORF">DAPPUDRAFT_245391</name>
</gene>
<keyword evidence="2" id="KW-1185">Reference proteome</keyword>
<proteinExistence type="predicted"/>
<dbReference type="InParanoid" id="E9GN92"/>
<accession>E9GN92</accession>
<dbReference type="KEGG" id="dpx:DAPPUDRAFT_245391"/>
<evidence type="ECO:0000313" key="1">
    <source>
        <dbReference type="EMBL" id="EFX78995.1"/>
    </source>
</evidence>
<organism evidence="1 2">
    <name type="scientific">Daphnia pulex</name>
    <name type="common">Water flea</name>
    <dbReference type="NCBI Taxonomy" id="6669"/>
    <lineage>
        <taxon>Eukaryota</taxon>
        <taxon>Metazoa</taxon>
        <taxon>Ecdysozoa</taxon>
        <taxon>Arthropoda</taxon>
        <taxon>Crustacea</taxon>
        <taxon>Branchiopoda</taxon>
        <taxon>Diplostraca</taxon>
        <taxon>Cladocera</taxon>
        <taxon>Anomopoda</taxon>
        <taxon>Daphniidae</taxon>
        <taxon>Daphnia</taxon>
    </lineage>
</organism>
<evidence type="ECO:0000313" key="2">
    <source>
        <dbReference type="Proteomes" id="UP000000305"/>
    </source>
</evidence>
<dbReference type="HOGENOM" id="CLU_2280208_0_0_1"/>